<accession>Q02714</accession>
<keyword evidence="1" id="KW-0472">Membrane</keyword>
<dbReference type="SMART" id="SM00465">
    <property type="entry name" value="GIYc"/>
    <property type="match status" value="1"/>
</dbReference>
<organism evidence="3 4">
    <name type="scientific">Podospora anserina (strain S / ATCC MYA-4624 / DSM 980 / FGSC 10383)</name>
    <name type="common">Pleurage anserina</name>
    <dbReference type="NCBI Taxonomy" id="515849"/>
    <lineage>
        <taxon>Eukaryota</taxon>
        <taxon>Fungi</taxon>
        <taxon>Dikarya</taxon>
        <taxon>Ascomycota</taxon>
        <taxon>Pezizomycotina</taxon>
        <taxon>Sordariomycetes</taxon>
        <taxon>Sordariomycetidae</taxon>
        <taxon>Sordariales</taxon>
        <taxon>Podosporaceae</taxon>
        <taxon>Podospora</taxon>
        <taxon>Podospora anserina</taxon>
    </lineage>
</organism>
<dbReference type="SUPFAM" id="SSF82771">
    <property type="entry name" value="GIY-YIG endonuclease"/>
    <property type="match status" value="1"/>
</dbReference>
<evidence type="ECO:0000256" key="1">
    <source>
        <dbReference type="SAM" id="Phobius"/>
    </source>
</evidence>
<sequence>FYPLKKSSSFVETNDKNPIEFQEKLIISQLEAKHIFFIKTLILRYGRSTTSILLKILIVLPRAVGVLNGFFIVQFLSTISIEYNLTWSYNIFYSLFICFVLSLISVLIYGCTVLLVFFSCMISPAALLLLNTSTHYANKSKNKANTMSKLSTVKLSIPYHYAGGFAGNSNSKLKRFYSTCRPSSTGVLNSIRWKAKKSYSTTGSDFLNNDEFNLDKENINNSIKYLDEEDLKALHSLYIKDLFKDRIAPVVPFDSNLILVSCNLSDQKKKSEFLKQWGSKGGIYIMEYIHNPHIYYIGRTTLFKRRINNHIKADSNSKFHAFLKLVGLEHFKFSIIEISSSSEQGIRENYYLQKFLPLLNTTFSSAFSESTIFRSLTDKITSLKTTTLTPKSNQPITIYTYSLHKQGDHEAINPAYIKYNSIGEASKMEKIAYGTILLFRDTNLPFRGKLYFTKPIIDFNYTLDKVNNILKDVKLVSNIATKVWAYDALTLDLIKGSPFESKTQASNILGISRNVINYFIDTKKAEGIKGTYLFSRPLEELEITSLRKLSKDVTLGNKIKVYAYNAITLDLINNEPFSSLSDTADYFNVNYRTITRHLDTKFATKQNNMSVYFFKKVVDSNLKIELMKQTDKLRYTRSEIWVYKLDKQGKLILLPDQPFKTKREAVRVLHMHHTVITKYMDTGTEYKGLLLYSTPQNNDY</sequence>
<dbReference type="SMART" id="SM00497">
    <property type="entry name" value="IENR1"/>
    <property type="match status" value="4"/>
</dbReference>
<reference evidence="3 4" key="1">
    <citation type="journal article" date="1990" name="Curr. Genet.">
        <title>The complete DNA sequence of the mitochondrial genome of Podospora anserina.</title>
        <authorList>
            <person name="Cummings D.J."/>
            <person name="McNally K.L."/>
            <person name="Domenico J.M."/>
            <person name="Matsuura E.T."/>
        </authorList>
    </citation>
    <scope>NUCLEOTIDE SEQUENCE [LARGE SCALE GENOMIC DNA]</scope>
    <source>
        <strain evidence="4">s</strain>
    </source>
</reference>
<protein>
    <submittedName>
        <fullName evidence="3">GIY ND1 i3 grp IA protein</fullName>
    </submittedName>
</protein>
<dbReference type="PIR" id="S06057">
    <property type="entry name" value="S06057"/>
</dbReference>
<dbReference type="PROSITE" id="PS50164">
    <property type="entry name" value="GIY_YIG"/>
    <property type="match status" value="1"/>
</dbReference>
<dbReference type="InterPro" id="IPR035901">
    <property type="entry name" value="GIY-YIG_endonuc_sf"/>
</dbReference>
<dbReference type="Gene3D" id="3.40.1440.10">
    <property type="entry name" value="GIY-YIG endonuclease"/>
    <property type="match status" value="1"/>
</dbReference>
<geneLocation type="mitochondrion" evidence="3"/>
<accession>Q35369</accession>
<keyword evidence="3" id="KW-0496">Mitochondrion</keyword>
<dbReference type="EMBL" id="X55026">
    <property type="protein sequence ID" value="CAA38811.1"/>
    <property type="molecule type" value="Genomic_DNA"/>
</dbReference>
<evidence type="ECO:0000313" key="4">
    <source>
        <dbReference type="Proteomes" id="UP000001197"/>
    </source>
</evidence>
<feature type="domain" description="GIY-YIG" evidence="2">
    <location>
        <begin position="279"/>
        <end position="361"/>
    </location>
</feature>
<dbReference type="InParanoid" id="Q02714"/>
<feature type="non-terminal residue" evidence="3">
    <location>
        <position position="1"/>
    </location>
</feature>
<dbReference type="InterPro" id="IPR003647">
    <property type="entry name" value="Intron_nuc_1_rpt"/>
</dbReference>
<feature type="transmembrane region" description="Helical" evidence="1">
    <location>
        <begin position="52"/>
        <end position="79"/>
    </location>
</feature>
<dbReference type="AlphaFoldDB" id="Q02714"/>
<name>Q02714_PODAN</name>
<dbReference type="Pfam" id="PF07453">
    <property type="entry name" value="NUMOD1"/>
    <property type="match status" value="2"/>
</dbReference>
<evidence type="ECO:0000313" key="3">
    <source>
        <dbReference type="EMBL" id="CAA38811.1"/>
    </source>
</evidence>
<keyword evidence="4" id="KW-1185">Reference proteome</keyword>
<dbReference type="InterPro" id="IPR000305">
    <property type="entry name" value="GIY-YIG_endonuc"/>
</dbReference>
<dbReference type="Proteomes" id="UP000001197">
    <property type="component" value="Mitochondrion"/>
</dbReference>
<dbReference type="Pfam" id="PF01541">
    <property type="entry name" value="GIY-YIG"/>
    <property type="match status" value="1"/>
</dbReference>
<keyword evidence="1" id="KW-0812">Transmembrane</keyword>
<proteinExistence type="predicted"/>
<evidence type="ECO:0000259" key="2">
    <source>
        <dbReference type="PROSITE" id="PS50164"/>
    </source>
</evidence>
<keyword evidence="1" id="KW-1133">Transmembrane helix</keyword>
<dbReference type="InterPro" id="IPR010896">
    <property type="entry name" value="NUMOD1"/>
</dbReference>
<feature type="transmembrane region" description="Helical" evidence="1">
    <location>
        <begin position="91"/>
        <end position="118"/>
    </location>
</feature>